<sequence length="107" mass="12459">MNHRSDHKLLNWWAKYCEGNQEYEEAIMLYTECNDFLSQVRLYCYIGSLKKAAEVVIKSNDKAAAYHLAKQLEIAGKFQHAISYFKQAQAYQHAIRLAKEKDLLSDV</sequence>
<keyword evidence="3" id="KW-0677">Repeat</keyword>
<dbReference type="GO" id="GO:0035721">
    <property type="term" value="P:intraciliary retrograde transport"/>
    <property type="evidence" value="ECO:0007669"/>
    <property type="project" value="TreeGrafter"/>
</dbReference>
<reference evidence="7 8" key="1">
    <citation type="submission" date="2024-03" db="EMBL/GenBank/DDBJ databases">
        <title>The Acrasis kona genome and developmental transcriptomes reveal deep origins of eukaryotic multicellular pathways.</title>
        <authorList>
            <person name="Sheikh S."/>
            <person name="Fu C.-J."/>
            <person name="Brown M.W."/>
            <person name="Baldauf S.L."/>
        </authorList>
    </citation>
    <scope>NUCLEOTIDE SEQUENCE [LARGE SCALE GENOMIC DNA]</scope>
    <source>
        <strain evidence="7 8">ATCC MYA-3509</strain>
    </source>
</reference>
<dbReference type="GO" id="GO:0005930">
    <property type="term" value="C:axoneme"/>
    <property type="evidence" value="ECO:0007669"/>
    <property type="project" value="TreeGrafter"/>
</dbReference>
<dbReference type="InterPro" id="IPR056168">
    <property type="entry name" value="TPR_IF140/IFT172/WDR19"/>
</dbReference>
<dbReference type="PANTHER" id="PTHR15722">
    <property type="entry name" value="IFT140/172-RELATED"/>
    <property type="match status" value="1"/>
</dbReference>
<dbReference type="Gene3D" id="1.25.40.470">
    <property type="match status" value="1"/>
</dbReference>
<keyword evidence="5" id="KW-0966">Cell projection</keyword>
<name>A0AAW2YYQ9_9EUKA</name>
<dbReference type="AlphaFoldDB" id="A0AAW2YYQ9"/>
<evidence type="ECO:0000256" key="3">
    <source>
        <dbReference type="ARBA" id="ARBA00022737"/>
    </source>
</evidence>
<keyword evidence="8" id="KW-1185">Reference proteome</keyword>
<evidence type="ECO:0000256" key="1">
    <source>
        <dbReference type="ARBA" id="ARBA00004138"/>
    </source>
</evidence>
<evidence type="ECO:0000256" key="4">
    <source>
        <dbReference type="ARBA" id="ARBA00023069"/>
    </source>
</evidence>
<dbReference type="GO" id="GO:0036064">
    <property type="term" value="C:ciliary basal body"/>
    <property type="evidence" value="ECO:0007669"/>
    <property type="project" value="TreeGrafter"/>
</dbReference>
<organism evidence="7 8">
    <name type="scientific">Acrasis kona</name>
    <dbReference type="NCBI Taxonomy" id="1008807"/>
    <lineage>
        <taxon>Eukaryota</taxon>
        <taxon>Discoba</taxon>
        <taxon>Heterolobosea</taxon>
        <taxon>Tetramitia</taxon>
        <taxon>Eutetramitia</taxon>
        <taxon>Acrasidae</taxon>
        <taxon>Acrasis</taxon>
    </lineage>
</organism>
<comment type="subcellular location">
    <subcellularLocation>
        <location evidence="1">Cell projection</location>
        <location evidence="1">Cilium</location>
    </subcellularLocation>
</comment>
<dbReference type="Pfam" id="PF24762">
    <property type="entry name" value="TPR_IF140-IFT172"/>
    <property type="match status" value="1"/>
</dbReference>
<evidence type="ECO:0000313" key="7">
    <source>
        <dbReference type="EMBL" id="KAL0482149.1"/>
    </source>
</evidence>
<evidence type="ECO:0000256" key="5">
    <source>
        <dbReference type="ARBA" id="ARBA00023273"/>
    </source>
</evidence>
<dbReference type="GO" id="GO:0030991">
    <property type="term" value="C:intraciliary transport particle A"/>
    <property type="evidence" value="ECO:0007669"/>
    <property type="project" value="TreeGrafter"/>
</dbReference>
<dbReference type="Proteomes" id="UP001431209">
    <property type="component" value="Unassembled WGS sequence"/>
</dbReference>
<protein>
    <recommendedName>
        <fullName evidence="6">IF140/IFT172/WDR19 TPR domain-containing protein</fullName>
    </recommendedName>
</protein>
<accession>A0AAW2YYQ9</accession>
<dbReference type="PANTHER" id="PTHR15722:SF7">
    <property type="entry name" value="INTRAFLAGELLAR TRANSPORT PROTEIN 140 HOMOLOG"/>
    <property type="match status" value="1"/>
</dbReference>
<keyword evidence="2" id="KW-0853">WD repeat</keyword>
<evidence type="ECO:0000256" key="2">
    <source>
        <dbReference type="ARBA" id="ARBA00022574"/>
    </source>
</evidence>
<proteinExistence type="predicted"/>
<feature type="non-terminal residue" evidence="7">
    <location>
        <position position="107"/>
    </location>
</feature>
<comment type="caution">
    <text evidence="7">The sequence shown here is derived from an EMBL/GenBank/DDBJ whole genome shotgun (WGS) entry which is preliminary data.</text>
</comment>
<feature type="domain" description="IF140/IFT172/WDR19 TPR" evidence="6">
    <location>
        <begin position="2"/>
        <end position="103"/>
    </location>
</feature>
<evidence type="ECO:0000259" key="6">
    <source>
        <dbReference type="Pfam" id="PF24762"/>
    </source>
</evidence>
<dbReference type="EMBL" id="JAOPGA020000821">
    <property type="protein sequence ID" value="KAL0482149.1"/>
    <property type="molecule type" value="Genomic_DNA"/>
</dbReference>
<gene>
    <name evidence="7" type="ORF">AKO1_013351</name>
</gene>
<evidence type="ECO:0000313" key="8">
    <source>
        <dbReference type="Proteomes" id="UP001431209"/>
    </source>
</evidence>
<keyword evidence="4" id="KW-0969">Cilium</keyword>